<dbReference type="OrthoDB" id="2015551at2759"/>
<evidence type="ECO:0000256" key="7">
    <source>
        <dbReference type="ARBA" id="ARBA00023157"/>
    </source>
</evidence>
<dbReference type="Pfam" id="PF00080">
    <property type="entry name" value="Sod_Cu"/>
    <property type="match status" value="1"/>
</dbReference>
<proteinExistence type="inferred from homology"/>
<comment type="catalytic activity">
    <reaction evidence="8 9">
        <text>2 superoxide + 2 H(+) = H2O2 + O2</text>
        <dbReference type="Rhea" id="RHEA:20696"/>
        <dbReference type="ChEBI" id="CHEBI:15378"/>
        <dbReference type="ChEBI" id="CHEBI:15379"/>
        <dbReference type="ChEBI" id="CHEBI:16240"/>
        <dbReference type="ChEBI" id="CHEBI:18421"/>
        <dbReference type="EC" id="1.15.1.1"/>
    </reaction>
</comment>
<dbReference type="RefSeq" id="XP_026677939.1">
    <property type="nucleotide sequence ID" value="XM_026822138.1"/>
</dbReference>
<keyword evidence="4" id="KW-0049">Antioxidant</keyword>
<dbReference type="CDD" id="cd00305">
    <property type="entry name" value="Cu-Zn_Superoxide_Dismutase"/>
    <property type="match status" value="1"/>
</dbReference>
<evidence type="ECO:0000313" key="13">
    <source>
        <dbReference type="RefSeq" id="XP_026677938.1"/>
    </source>
</evidence>
<comment type="cofactor">
    <cofactor evidence="9">
        <name>Cu cation</name>
        <dbReference type="ChEBI" id="CHEBI:23378"/>
    </cofactor>
    <text evidence="9">Binds 1 copper ion per subunit.</text>
</comment>
<evidence type="ECO:0000256" key="5">
    <source>
        <dbReference type="ARBA" id="ARBA00023002"/>
    </source>
</evidence>
<dbReference type="SUPFAM" id="SSF49329">
    <property type="entry name" value="Cu,Zn superoxide dismutase-like"/>
    <property type="match status" value="1"/>
</dbReference>
<evidence type="ECO:0000313" key="14">
    <source>
        <dbReference type="RefSeq" id="XP_026677939.1"/>
    </source>
</evidence>
<feature type="signal peptide" evidence="10">
    <location>
        <begin position="1"/>
        <end position="19"/>
    </location>
</feature>
<comment type="similarity">
    <text evidence="1 9">Belongs to the Cu-Zn superoxide dismutase family.</text>
</comment>
<feature type="chain" id="PRO_5044597826" description="Superoxide dismutase [Cu-Zn]" evidence="10">
    <location>
        <begin position="20"/>
        <end position="214"/>
    </location>
</feature>
<dbReference type="KEGG" id="dci:103507212"/>
<dbReference type="RefSeq" id="XP_026677938.1">
    <property type="nucleotide sequence ID" value="XM_026822137.1"/>
</dbReference>
<keyword evidence="12" id="KW-1185">Reference proteome</keyword>
<comment type="function">
    <text evidence="9">Destroys radicals which are normally produced within the cells and which are toxic to biological systems.</text>
</comment>
<organism evidence="12 14">
    <name type="scientific">Diaphorina citri</name>
    <name type="common">Asian citrus psyllid</name>
    <dbReference type="NCBI Taxonomy" id="121845"/>
    <lineage>
        <taxon>Eukaryota</taxon>
        <taxon>Metazoa</taxon>
        <taxon>Ecdysozoa</taxon>
        <taxon>Arthropoda</taxon>
        <taxon>Hexapoda</taxon>
        <taxon>Insecta</taxon>
        <taxon>Pterygota</taxon>
        <taxon>Neoptera</taxon>
        <taxon>Paraneoptera</taxon>
        <taxon>Hemiptera</taxon>
        <taxon>Sternorrhyncha</taxon>
        <taxon>Psylloidea</taxon>
        <taxon>Psyllidae</taxon>
        <taxon>Diaphorininae</taxon>
        <taxon>Diaphorina</taxon>
    </lineage>
</organism>
<dbReference type="PANTHER" id="PTHR10003">
    <property type="entry name" value="SUPEROXIDE DISMUTASE CU-ZN -RELATED"/>
    <property type="match status" value="1"/>
</dbReference>
<dbReference type="PaxDb" id="121845-A0A3Q0INQ8"/>
<dbReference type="AlphaFoldDB" id="A0A3Q0INQ8"/>
<dbReference type="InterPro" id="IPR001424">
    <property type="entry name" value="SOD_Cu_Zn_dom"/>
</dbReference>
<keyword evidence="7" id="KW-1015">Disulfide bond</keyword>
<dbReference type="GO" id="GO:0004784">
    <property type="term" value="F:superoxide dismutase activity"/>
    <property type="evidence" value="ECO:0007669"/>
    <property type="project" value="UniProtKB-EC"/>
</dbReference>
<dbReference type="InterPro" id="IPR036423">
    <property type="entry name" value="SOD-like_Cu/Zn_dom_sf"/>
</dbReference>
<comment type="cofactor">
    <cofactor evidence="9">
        <name>Zn(2+)</name>
        <dbReference type="ChEBI" id="CHEBI:29105"/>
    </cofactor>
    <text evidence="9">Binds 1 zinc ion per subunit.</text>
</comment>
<evidence type="ECO:0000256" key="1">
    <source>
        <dbReference type="ARBA" id="ARBA00010457"/>
    </source>
</evidence>
<evidence type="ECO:0000256" key="9">
    <source>
        <dbReference type="RuleBase" id="RU000393"/>
    </source>
</evidence>
<feature type="domain" description="Superoxide dismutase copper/zinc binding" evidence="11">
    <location>
        <begin position="45"/>
        <end position="183"/>
    </location>
</feature>
<keyword evidence="5 9" id="KW-0560">Oxidoreductase</keyword>
<keyword evidence="2 9" id="KW-0479">Metal-binding</keyword>
<keyword evidence="6 9" id="KW-0186">Copper</keyword>
<evidence type="ECO:0000256" key="3">
    <source>
        <dbReference type="ARBA" id="ARBA00022833"/>
    </source>
</evidence>
<dbReference type="Gene3D" id="2.60.40.200">
    <property type="entry name" value="Superoxide dismutase, copper/zinc binding domain"/>
    <property type="match status" value="1"/>
</dbReference>
<dbReference type="STRING" id="121845.A0A3Q0INQ8"/>
<dbReference type="InterPro" id="IPR018152">
    <property type="entry name" value="SOD_Cu/Zn_BS"/>
</dbReference>
<dbReference type="PRINTS" id="PR00068">
    <property type="entry name" value="CUZNDISMTASE"/>
</dbReference>
<keyword evidence="3 9" id="KW-0862">Zinc</keyword>
<evidence type="ECO:0000256" key="4">
    <source>
        <dbReference type="ARBA" id="ARBA00022862"/>
    </source>
</evidence>
<dbReference type="EC" id="1.15.1.1" evidence="9"/>
<evidence type="ECO:0000256" key="8">
    <source>
        <dbReference type="ARBA" id="ARBA00049204"/>
    </source>
</evidence>
<dbReference type="FunFam" id="2.60.40.200:FF:000003">
    <property type="entry name" value="Superoxide dismutase [Cu-Zn], chloroplastic"/>
    <property type="match status" value="1"/>
</dbReference>
<evidence type="ECO:0000256" key="10">
    <source>
        <dbReference type="SAM" id="SignalP"/>
    </source>
</evidence>
<gene>
    <name evidence="13 14" type="primary">LOC103507212</name>
</gene>
<sequence length="214" mass="22794">MWTTLAPVFFSFLVVQVLSEDFAGKIVAVAVLRPYASSPSVTSPSGNVTFIQHDDGTVTVKGFVTGLKKNTAGSQEHGFHIHEKGDLREGCASLGGHYNPQQKQHGAPDHEVRHIGDLGNIEASPSGVASFEFEDKIISLTGPYSILGRGLIVHSDKDDFGRGMFNDSTTTGHAGSRVACGVIGLVHPIYSSSLQNIAQSSTIVLSLIALKFLF</sequence>
<evidence type="ECO:0000259" key="11">
    <source>
        <dbReference type="Pfam" id="PF00080"/>
    </source>
</evidence>
<protein>
    <recommendedName>
        <fullName evidence="9">Superoxide dismutase [Cu-Zn]</fullName>
        <ecNumber evidence="9">1.15.1.1</ecNumber>
    </recommendedName>
</protein>
<evidence type="ECO:0000256" key="2">
    <source>
        <dbReference type="ARBA" id="ARBA00022723"/>
    </source>
</evidence>
<evidence type="ECO:0000313" key="12">
    <source>
        <dbReference type="Proteomes" id="UP000079169"/>
    </source>
</evidence>
<evidence type="ECO:0000256" key="6">
    <source>
        <dbReference type="ARBA" id="ARBA00023008"/>
    </source>
</evidence>
<dbReference type="GeneID" id="103507212"/>
<dbReference type="PROSITE" id="PS00332">
    <property type="entry name" value="SOD_CU_ZN_2"/>
    <property type="match status" value="1"/>
</dbReference>
<keyword evidence="10" id="KW-0732">Signal</keyword>
<accession>A0A3Q0INQ8</accession>
<dbReference type="GO" id="GO:0005507">
    <property type="term" value="F:copper ion binding"/>
    <property type="evidence" value="ECO:0007669"/>
    <property type="project" value="InterPro"/>
</dbReference>
<dbReference type="Proteomes" id="UP000079169">
    <property type="component" value="Unplaced"/>
</dbReference>
<dbReference type="InterPro" id="IPR024134">
    <property type="entry name" value="SOD_Cu/Zn_/chaperone"/>
</dbReference>
<reference evidence="13 14" key="1">
    <citation type="submission" date="2025-04" db="UniProtKB">
        <authorList>
            <consortium name="RefSeq"/>
        </authorList>
    </citation>
    <scope>IDENTIFICATION</scope>
</reference>
<name>A0A3Q0INQ8_DIACI</name>